<evidence type="ECO:0000313" key="3">
    <source>
        <dbReference type="Proteomes" id="UP000267137"/>
    </source>
</evidence>
<gene>
    <name evidence="2" type="ORF">D8827_09605</name>
</gene>
<evidence type="ECO:0000313" key="2">
    <source>
        <dbReference type="EMBL" id="RSJ22040.1"/>
    </source>
</evidence>
<feature type="transmembrane region" description="Helical" evidence="1">
    <location>
        <begin position="21"/>
        <end position="40"/>
    </location>
</feature>
<dbReference type="EMBL" id="RJOO01000006">
    <property type="protein sequence ID" value="RSJ22040.1"/>
    <property type="molecule type" value="Genomic_DNA"/>
</dbReference>
<organism evidence="2 3">
    <name type="scientific">Streptococcus intermedius</name>
    <dbReference type="NCBI Taxonomy" id="1338"/>
    <lineage>
        <taxon>Bacteria</taxon>
        <taxon>Bacillati</taxon>
        <taxon>Bacillota</taxon>
        <taxon>Bacilli</taxon>
        <taxon>Lactobacillales</taxon>
        <taxon>Streptococcaceae</taxon>
        <taxon>Streptococcus</taxon>
        <taxon>Streptococcus anginosus group</taxon>
    </lineage>
</organism>
<sequence length="41" mass="5078">MIVDNLRKKLKLFTIYKQVHFGTLSLILKLIHTFHTNYYYY</sequence>
<evidence type="ECO:0000256" key="1">
    <source>
        <dbReference type="SAM" id="Phobius"/>
    </source>
</evidence>
<reference evidence="2 3" key="1">
    <citation type="submission" date="2018-11" db="EMBL/GenBank/DDBJ databases">
        <title>Species Designations Belie Phenotypic and Genotypic Heterogeneity in Oral Streptococci.</title>
        <authorList>
            <person name="Velsko I."/>
        </authorList>
    </citation>
    <scope>NUCLEOTIDE SEQUENCE [LARGE SCALE GENOMIC DNA]</scope>
    <source>
        <strain evidence="2 3">KLC02</strain>
    </source>
</reference>
<dbReference type="AlphaFoldDB" id="A0AAE8KB06"/>
<keyword evidence="1" id="KW-1133">Transmembrane helix</keyword>
<accession>A0AAE8KB06</accession>
<dbReference type="Proteomes" id="UP000267137">
    <property type="component" value="Unassembled WGS sequence"/>
</dbReference>
<keyword evidence="1" id="KW-0472">Membrane</keyword>
<keyword evidence="1" id="KW-0812">Transmembrane</keyword>
<protein>
    <submittedName>
        <fullName evidence="2">Uncharacterized protein</fullName>
    </submittedName>
</protein>
<name>A0AAE8KB06_STRIT</name>
<proteinExistence type="predicted"/>
<comment type="caution">
    <text evidence="2">The sequence shown here is derived from an EMBL/GenBank/DDBJ whole genome shotgun (WGS) entry which is preliminary data.</text>
</comment>